<dbReference type="GO" id="GO:0008765">
    <property type="term" value="F:UDP-N-acetylmuramoylalanyl-D-glutamate-2,6-diaminopimelate ligase activity"/>
    <property type="evidence" value="ECO:0007669"/>
    <property type="project" value="UniProtKB-UniRule"/>
</dbReference>
<keyword evidence="6 8" id="KW-0961">Cell wall biogenesis/degradation</keyword>
<feature type="domain" description="Mur ligase C-terminal" evidence="12">
    <location>
        <begin position="384"/>
        <end position="507"/>
    </location>
</feature>
<feature type="domain" description="Mur ligase central" evidence="13">
    <location>
        <begin position="655"/>
        <end position="849"/>
    </location>
</feature>
<evidence type="ECO:0000313" key="15">
    <source>
        <dbReference type="Proteomes" id="UP000542125"/>
    </source>
</evidence>
<dbReference type="EC" id="6.3.2.10" evidence="8"/>
<dbReference type="PANTHER" id="PTHR23135">
    <property type="entry name" value="MUR LIGASE FAMILY MEMBER"/>
    <property type="match status" value="1"/>
</dbReference>
<dbReference type="GO" id="GO:0051301">
    <property type="term" value="P:cell division"/>
    <property type="evidence" value="ECO:0007669"/>
    <property type="project" value="UniProtKB-KW"/>
</dbReference>
<evidence type="ECO:0000313" key="14">
    <source>
        <dbReference type="EMBL" id="NYE84789.1"/>
    </source>
</evidence>
<evidence type="ECO:0000256" key="4">
    <source>
        <dbReference type="ARBA" id="ARBA00022984"/>
    </source>
</evidence>
<dbReference type="EMBL" id="JACBYR010000002">
    <property type="protein sequence ID" value="NYE84789.1"/>
    <property type="molecule type" value="Genomic_DNA"/>
</dbReference>
<comment type="pathway">
    <text evidence="8 9">Cell wall biogenesis; peptidoglycan biosynthesis.</text>
</comment>
<protein>
    <recommendedName>
        <fullName evidence="7 8">Multifunctional fusion protein</fullName>
    </recommendedName>
    <domain>
        <recommendedName>
            <fullName evidence="7">UDP-N-acetylmuramoyl-L-alanyl-D-glutamate--2,6-diaminopimelate ligase</fullName>
            <ecNumber evidence="7">6.3.2.13</ecNumber>
        </recommendedName>
        <alternativeName>
            <fullName evidence="7">Meso-A2pm-adding enzyme</fullName>
        </alternativeName>
        <alternativeName>
            <fullName evidence="7">Meso-diaminopimelate-adding enzyme</fullName>
        </alternativeName>
        <alternativeName>
            <fullName evidence="7">UDP-MurNAc-L-Ala-D-Glu:meso-diaminopimelate ligase</fullName>
        </alternativeName>
        <alternativeName>
            <fullName evidence="7">UDP-MurNAc-tripeptide synthetase</fullName>
        </alternativeName>
        <alternativeName>
            <fullName evidence="7">UDP-N-acetylmuramyl-tripeptide synthetase</fullName>
        </alternativeName>
    </domain>
    <domain>
        <recommendedName>
            <fullName evidence="8">UDP-N-acetylmuramoyl-tripeptide--D-alanyl-D-alanine ligase</fullName>
            <ecNumber evidence="8">6.3.2.10</ecNumber>
        </recommendedName>
        <alternativeName>
            <fullName evidence="8">D-alanyl-D-alanine-adding enzyme</fullName>
        </alternativeName>
    </domain>
</protein>
<dbReference type="InterPro" id="IPR036615">
    <property type="entry name" value="Mur_ligase_C_dom_sf"/>
</dbReference>
<feature type="binding site" evidence="7">
    <location>
        <position position="198"/>
    </location>
    <ligand>
        <name>UDP-N-acetyl-alpha-D-muramoyl-L-alanyl-D-glutamate</name>
        <dbReference type="ChEBI" id="CHEBI:83900"/>
    </ligand>
</feature>
<keyword evidence="5 8" id="KW-0131">Cell cycle</keyword>
<proteinExistence type="inferred from homology"/>
<dbReference type="NCBIfam" id="TIGR01143">
    <property type="entry name" value="murF"/>
    <property type="match status" value="1"/>
</dbReference>
<dbReference type="Pfam" id="PF08245">
    <property type="entry name" value="Mur_ligase_M"/>
    <property type="match status" value="2"/>
</dbReference>
<comment type="similarity">
    <text evidence="8">Belongs to the MurCDEF family. MurF subfamily.</text>
</comment>
<keyword evidence="8" id="KW-0067">ATP-binding</keyword>
<feature type="binding site" evidence="7">
    <location>
        <position position="425"/>
    </location>
    <ligand>
        <name>meso-2,6-diaminopimelate</name>
        <dbReference type="ChEBI" id="CHEBI:57791"/>
    </ligand>
</feature>
<comment type="subcellular location">
    <subcellularLocation>
        <location evidence="8 9">Cytoplasm</location>
    </subcellularLocation>
</comment>
<reference evidence="14 15" key="1">
    <citation type="submission" date="2020-07" db="EMBL/GenBank/DDBJ databases">
        <title>Genomic Encyclopedia of Type Strains, Phase IV (KMG-V): Genome sequencing to study the core and pangenomes of soil and plant-associated prokaryotes.</title>
        <authorList>
            <person name="Whitman W."/>
        </authorList>
    </citation>
    <scope>NUCLEOTIDE SEQUENCE [LARGE SCALE GENOMIC DNA]</scope>
    <source>
        <strain evidence="14 15">SAS40</strain>
    </source>
</reference>
<evidence type="ECO:0000256" key="2">
    <source>
        <dbReference type="ARBA" id="ARBA00022618"/>
    </source>
</evidence>
<dbReference type="EC" id="6.3.2.13" evidence="7"/>
<evidence type="ECO:0000256" key="10">
    <source>
        <dbReference type="RuleBase" id="RU004136"/>
    </source>
</evidence>
<comment type="function">
    <text evidence="7">Catalyzes the addition of meso-diaminopimelic acid to the nucleotide precursor UDP-N-acetylmuramoyl-L-alanyl-D-glutamate (UMAG) in the biosynthesis of bacterial cell-wall peptidoglycan.</text>
</comment>
<dbReference type="InterPro" id="IPR005863">
    <property type="entry name" value="UDP-N-AcMur_synth"/>
</dbReference>
<keyword evidence="8" id="KW-0963">Cytoplasm</keyword>
<feature type="binding site" evidence="7">
    <location>
        <position position="509"/>
    </location>
    <ligand>
        <name>meso-2,6-diaminopimelate</name>
        <dbReference type="ChEBI" id="CHEBI:57791"/>
    </ligand>
</feature>
<feature type="binding site" evidence="7">
    <location>
        <begin position="449"/>
        <end position="452"/>
    </location>
    <ligand>
        <name>meso-2,6-diaminopimelate</name>
        <dbReference type="ChEBI" id="CHEBI:57791"/>
    </ligand>
</feature>
<dbReference type="RefSeq" id="WP_373563442.1">
    <property type="nucleotide sequence ID" value="NZ_JACBYR010000002.1"/>
</dbReference>
<feature type="binding site" evidence="7">
    <location>
        <begin position="124"/>
        <end position="130"/>
    </location>
    <ligand>
        <name>ATP</name>
        <dbReference type="ChEBI" id="CHEBI:30616"/>
    </ligand>
</feature>
<dbReference type="Pfam" id="PF01225">
    <property type="entry name" value="Mur_ligase"/>
    <property type="match status" value="2"/>
</dbReference>
<accession>A0A7Y9IXH5</accession>
<evidence type="ECO:0000259" key="13">
    <source>
        <dbReference type="Pfam" id="PF08245"/>
    </source>
</evidence>
<keyword evidence="2 8" id="KW-0132">Cell division</keyword>
<dbReference type="GO" id="GO:0047480">
    <property type="term" value="F:UDP-N-acetylmuramoyl-tripeptide-D-alanyl-D-alanine ligase activity"/>
    <property type="evidence" value="ECO:0007669"/>
    <property type="project" value="UniProtKB-UniRule"/>
</dbReference>
<feature type="short sequence motif" description="Meso-diaminopimelate recognition motif" evidence="7">
    <location>
        <begin position="449"/>
        <end position="452"/>
    </location>
</feature>
<feature type="domain" description="Mur ligase N-terminal catalytic" evidence="11">
    <location>
        <begin position="30"/>
        <end position="110"/>
    </location>
</feature>
<dbReference type="HAMAP" id="MF_02019">
    <property type="entry name" value="MurF"/>
    <property type="match status" value="1"/>
</dbReference>
<dbReference type="UniPathway" id="UPA00219"/>
<evidence type="ECO:0000256" key="1">
    <source>
        <dbReference type="ARBA" id="ARBA00005898"/>
    </source>
</evidence>
<evidence type="ECO:0000256" key="5">
    <source>
        <dbReference type="ARBA" id="ARBA00023306"/>
    </source>
</evidence>
<dbReference type="SUPFAM" id="SSF53244">
    <property type="entry name" value="MurD-like peptide ligases, peptide-binding domain"/>
    <property type="match status" value="2"/>
</dbReference>
<comment type="caution">
    <text evidence="14">The sequence shown here is derived from an EMBL/GenBank/DDBJ whole genome shotgun (WGS) entry which is preliminary data.</text>
</comment>
<feature type="domain" description="Mur ligase central" evidence="13">
    <location>
        <begin position="122"/>
        <end position="344"/>
    </location>
</feature>
<dbReference type="NCBIfam" id="NF001126">
    <property type="entry name" value="PRK00139.1-4"/>
    <property type="match status" value="1"/>
</dbReference>
<comment type="similarity">
    <text evidence="1 7">Belongs to the MurCDEF family. MurE subfamily.</text>
</comment>
<feature type="binding site" evidence="7">
    <location>
        <position position="34"/>
    </location>
    <ligand>
        <name>UDP-N-acetyl-alpha-D-muramoyl-L-alanyl-D-glutamate</name>
        <dbReference type="ChEBI" id="CHEBI:83900"/>
    </ligand>
</feature>
<dbReference type="Pfam" id="PF02875">
    <property type="entry name" value="Mur_ligase_C"/>
    <property type="match status" value="2"/>
</dbReference>
<organism evidence="14 15">
    <name type="scientific">Pigmentiphaga litoralis</name>
    <dbReference type="NCBI Taxonomy" id="516702"/>
    <lineage>
        <taxon>Bacteria</taxon>
        <taxon>Pseudomonadati</taxon>
        <taxon>Pseudomonadota</taxon>
        <taxon>Betaproteobacteria</taxon>
        <taxon>Burkholderiales</taxon>
        <taxon>Alcaligenaceae</taxon>
        <taxon>Pigmentiphaga</taxon>
    </lineage>
</organism>
<dbReference type="NCBIfam" id="NF008896">
    <property type="entry name" value="PRK11929.1"/>
    <property type="match status" value="1"/>
</dbReference>
<feature type="domain" description="Mur ligase N-terminal catalytic" evidence="11">
    <location>
        <begin position="573"/>
        <end position="644"/>
    </location>
</feature>
<dbReference type="InterPro" id="IPR013221">
    <property type="entry name" value="Mur_ligase_cen"/>
</dbReference>
<dbReference type="SUPFAM" id="SSF53623">
    <property type="entry name" value="MurD-like peptide ligases, catalytic domain"/>
    <property type="match status" value="2"/>
</dbReference>
<dbReference type="HAMAP" id="MF_00208">
    <property type="entry name" value="MurE"/>
    <property type="match status" value="1"/>
</dbReference>
<evidence type="ECO:0000259" key="11">
    <source>
        <dbReference type="Pfam" id="PF01225"/>
    </source>
</evidence>
<comment type="function">
    <text evidence="8 10">Involved in cell wall formation. Catalyzes the final step in the synthesis of UDP-N-acetylmuramoyl-pentapeptide, the precursor of murein.</text>
</comment>
<feature type="modified residue" description="N6-carboxylysine" evidence="7">
    <location>
        <position position="238"/>
    </location>
</feature>
<feature type="binding site" evidence="8">
    <location>
        <begin position="657"/>
        <end position="663"/>
    </location>
    <ligand>
        <name>ATP</name>
        <dbReference type="ChEBI" id="CHEBI:30616"/>
    </ligand>
</feature>
<evidence type="ECO:0000256" key="9">
    <source>
        <dbReference type="RuleBase" id="RU004135"/>
    </source>
</evidence>
<comment type="catalytic activity">
    <reaction evidence="7">
        <text>UDP-N-acetyl-alpha-D-muramoyl-L-alanyl-D-glutamate + meso-2,6-diaminopimelate + ATP = UDP-N-acetyl-alpha-D-muramoyl-L-alanyl-gamma-D-glutamyl-meso-2,6-diaminopimelate + ADP + phosphate + H(+)</text>
        <dbReference type="Rhea" id="RHEA:23676"/>
        <dbReference type="ChEBI" id="CHEBI:15378"/>
        <dbReference type="ChEBI" id="CHEBI:30616"/>
        <dbReference type="ChEBI" id="CHEBI:43474"/>
        <dbReference type="ChEBI" id="CHEBI:57791"/>
        <dbReference type="ChEBI" id="CHEBI:83900"/>
        <dbReference type="ChEBI" id="CHEBI:83905"/>
        <dbReference type="ChEBI" id="CHEBI:456216"/>
        <dbReference type="EC" id="6.3.2.13"/>
    </reaction>
</comment>
<evidence type="ECO:0000256" key="6">
    <source>
        <dbReference type="ARBA" id="ARBA00023316"/>
    </source>
</evidence>
<comment type="caution">
    <text evidence="7">Lacks conserved residue(s) required for the propagation of feature annotation.</text>
</comment>
<dbReference type="GO" id="GO:0005524">
    <property type="term" value="F:ATP binding"/>
    <property type="evidence" value="ECO:0007669"/>
    <property type="project" value="UniProtKB-UniRule"/>
</dbReference>
<dbReference type="Gene3D" id="3.40.1190.10">
    <property type="entry name" value="Mur-like, catalytic domain"/>
    <property type="match status" value="2"/>
</dbReference>
<keyword evidence="3 8" id="KW-0133">Cell shape</keyword>
<comment type="catalytic activity">
    <reaction evidence="8 10">
        <text>D-alanyl-D-alanine + UDP-N-acetyl-alpha-D-muramoyl-L-alanyl-gamma-D-glutamyl-meso-2,6-diaminopimelate + ATP = UDP-N-acetyl-alpha-D-muramoyl-L-alanyl-gamma-D-glutamyl-meso-2,6-diaminopimeloyl-D-alanyl-D-alanine + ADP + phosphate + H(+)</text>
        <dbReference type="Rhea" id="RHEA:28374"/>
        <dbReference type="ChEBI" id="CHEBI:15378"/>
        <dbReference type="ChEBI" id="CHEBI:30616"/>
        <dbReference type="ChEBI" id="CHEBI:43474"/>
        <dbReference type="ChEBI" id="CHEBI:57822"/>
        <dbReference type="ChEBI" id="CHEBI:61386"/>
        <dbReference type="ChEBI" id="CHEBI:83905"/>
        <dbReference type="ChEBI" id="CHEBI:456216"/>
        <dbReference type="EC" id="6.3.2.10"/>
    </reaction>
</comment>
<comment type="cofactor">
    <cofactor evidence="7">
        <name>Mg(2+)</name>
        <dbReference type="ChEBI" id="CHEBI:18420"/>
    </cofactor>
</comment>
<dbReference type="SUPFAM" id="SSF63418">
    <property type="entry name" value="MurE/MurF N-terminal domain"/>
    <property type="match status" value="2"/>
</dbReference>
<dbReference type="GO" id="GO:0005737">
    <property type="term" value="C:cytoplasm"/>
    <property type="evidence" value="ECO:0007669"/>
    <property type="project" value="UniProtKB-SubCell"/>
</dbReference>
<dbReference type="InterPro" id="IPR036565">
    <property type="entry name" value="Mur-like_cat_sf"/>
</dbReference>
<dbReference type="NCBIfam" id="TIGR01085">
    <property type="entry name" value="murE"/>
    <property type="match status" value="1"/>
</dbReference>
<feature type="binding site" evidence="7">
    <location>
        <position position="206"/>
    </location>
    <ligand>
        <name>UDP-N-acetyl-alpha-D-muramoyl-L-alanyl-D-glutamate</name>
        <dbReference type="ChEBI" id="CHEBI:83900"/>
    </ligand>
</feature>
<keyword evidence="7" id="KW-0460">Magnesium</keyword>
<dbReference type="AlphaFoldDB" id="A0A7Y9IXH5"/>
<dbReference type="Gene3D" id="3.90.190.20">
    <property type="entry name" value="Mur ligase, C-terminal domain"/>
    <property type="match status" value="2"/>
</dbReference>
<name>A0A7Y9IXH5_9BURK</name>
<feature type="binding site" evidence="7">
    <location>
        <position position="505"/>
    </location>
    <ligand>
        <name>meso-2,6-diaminopimelate</name>
        <dbReference type="ChEBI" id="CHEBI:57791"/>
    </ligand>
</feature>
<feature type="domain" description="Mur ligase C-terminal" evidence="12">
    <location>
        <begin position="871"/>
        <end position="1001"/>
    </location>
</feature>
<dbReference type="InterPro" id="IPR000713">
    <property type="entry name" value="Mur_ligase_N"/>
</dbReference>
<dbReference type="InterPro" id="IPR035911">
    <property type="entry name" value="MurE/MurF_N"/>
</dbReference>
<dbReference type="Gene3D" id="3.40.1390.10">
    <property type="entry name" value="MurE/MurF, N-terminal domain"/>
    <property type="match status" value="2"/>
</dbReference>
<comment type="PTM">
    <text evidence="7">Carboxylation is probably crucial for Mg(2+) binding and, consequently, for the gamma-phosphate positioning of ATP.</text>
</comment>
<dbReference type="GO" id="GO:0071555">
    <property type="term" value="P:cell wall organization"/>
    <property type="evidence" value="ECO:0007669"/>
    <property type="project" value="UniProtKB-KW"/>
</dbReference>
<evidence type="ECO:0000256" key="8">
    <source>
        <dbReference type="HAMAP-Rule" id="MF_02019"/>
    </source>
</evidence>
<keyword evidence="8 14" id="KW-0436">Ligase</keyword>
<evidence type="ECO:0000259" key="12">
    <source>
        <dbReference type="Pfam" id="PF02875"/>
    </source>
</evidence>
<dbReference type="InterPro" id="IPR004101">
    <property type="entry name" value="Mur_ligase_C"/>
</dbReference>
<dbReference type="GO" id="GO:0009252">
    <property type="term" value="P:peptidoglycan biosynthetic process"/>
    <property type="evidence" value="ECO:0007669"/>
    <property type="project" value="UniProtKB-UniRule"/>
</dbReference>
<feature type="binding site" evidence="7">
    <location>
        <begin position="171"/>
        <end position="172"/>
    </location>
    <ligand>
        <name>UDP-N-acetyl-alpha-D-muramoyl-L-alanyl-D-glutamate</name>
        <dbReference type="ChEBI" id="CHEBI:83900"/>
    </ligand>
</feature>
<evidence type="ECO:0000256" key="3">
    <source>
        <dbReference type="ARBA" id="ARBA00022960"/>
    </source>
</evidence>
<dbReference type="PANTHER" id="PTHR23135:SF4">
    <property type="entry name" value="UDP-N-ACETYLMURAMOYL-L-ALANYL-D-GLUTAMATE--2,6-DIAMINOPIMELATE LIGASE MURE HOMOLOG, CHLOROPLASTIC"/>
    <property type="match status" value="1"/>
</dbReference>
<evidence type="ECO:0000256" key="7">
    <source>
        <dbReference type="HAMAP-Rule" id="MF_00208"/>
    </source>
</evidence>
<dbReference type="InterPro" id="IPR005761">
    <property type="entry name" value="UDP-N-AcMur-Glu-dNH2Pim_ligase"/>
</dbReference>
<keyword evidence="15" id="KW-1185">Reference proteome</keyword>
<sequence length="1030" mass="106457">MSAVDFRTQARDPSALVAWLRANVLASAQLTLDSRAVVAGDVFLAYPGARSDGRDYLRQALAQGAAAVVYEAAEGAHGAEIDAVLAERGVPACAFVGLKEALGETASAWYGEPSKAMTVIAVTGTNGKTSCTQWLADALTAHGQPCGVIGTLGIRTPTADGAGAHVVTGLTTPDAVALHRSLAQMRAAGTVAVAIEASSIGIAEGRMDGLHVDVAVLTNLTRDHLDYHGDMAEYERQKTRLFTWKGVRAAIVNLDDPAGHRVLEAIAANAAEASAVEPVALTGFTLDAASAVMPAGVAVLSASDLHGTSQGMVFTLNLDDRSVQIATHLLGAHNVANLLAVGGVLRALGWSVQDTAGALGSAQAAPGRLEAVAAPDSTPGHGTPLVVVDYAHSPDALERAIDALLPVAAARGGRCVCVFGCGGDRDAGKRPEMGRIAAARADRVVVTSDNPRSESPRAIIEQILAGVPADLLQHADRVTSDIDRAHAIRAAILGADIHDVILLAGKGHESYQEIAGVRQPFSDVDEARKVLAGYPRQETRILGFMSLADATSAMQGVLHGASGETAAAPRIAIHGVSTDSRSVAASDLFIALVGDTFDAHDYVAAVAQAGAAAVVVQRPMDDVGVPQIVVSDTRVALARLAAAWRARFAIPLIGVTGSNGKTTTKEMIASILAAWHGEPARLATRGNLNNEIGVPLTLLRLTPEHQSAVVELGMNHPGEIAQLAHIAAPTVGLVNNAQREHQEFMHTVEAVARENGAVIEHLPPDGVAVFPSDDPHTPIWMALAGARPCLRFGLDGTADVTADVTATGIDMQAFDTRFTLVTPAGSAPVVLAAAGLHNVRNALAAAACALAIGTPLAKVVDGLQAFAPVKGRMQRHALPSGGLLIDDTYNANPDSARAAIDVLASLPSPRVLVLGDMGEVGNDGPAMHREVGEYARACGIDAVFALGDATRDTVAAFNDGQGNDAGNDNATRRGVHADRVEDLAPAIRAVRPASVLVKGSRFMRMERVVAALLAGNDPSNDFLNGTRNAA</sequence>
<keyword evidence="4 8" id="KW-0573">Peptidoglycan synthesis</keyword>
<dbReference type="GO" id="GO:0000287">
    <property type="term" value="F:magnesium ion binding"/>
    <property type="evidence" value="ECO:0007669"/>
    <property type="project" value="UniProtKB-UniRule"/>
</dbReference>
<keyword evidence="8" id="KW-0547">Nucleotide-binding</keyword>
<feature type="binding site" evidence="7">
    <location>
        <position position="32"/>
    </location>
    <ligand>
        <name>UDP-N-acetyl-alpha-D-muramoyl-L-alanyl-D-glutamate</name>
        <dbReference type="ChEBI" id="CHEBI:83900"/>
    </ligand>
</feature>
<dbReference type="GO" id="GO:0008360">
    <property type="term" value="P:regulation of cell shape"/>
    <property type="evidence" value="ECO:0007669"/>
    <property type="project" value="UniProtKB-KW"/>
</dbReference>
<dbReference type="Proteomes" id="UP000542125">
    <property type="component" value="Unassembled WGS sequence"/>
</dbReference>
<gene>
    <name evidence="7" type="primary">murE</name>
    <name evidence="8" type="synonym">murF</name>
    <name evidence="14" type="ORF">FHW18_004096</name>
</gene>